<dbReference type="Gene3D" id="3.40.630.30">
    <property type="match status" value="1"/>
</dbReference>
<evidence type="ECO:0000313" key="2">
    <source>
        <dbReference type="EMBL" id="PSB52095.1"/>
    </source>
</evidence>
<dbReference type="RefSeq" id="WP_106309337.1">
    <property type="nucleotide sequence ID" value="NZ_PVWO01000337.1"/>
</dbReference>
<proteinExistence type="predicted"/>
<reference evidence="2 3" key="1">
    <citation type="submission" date="2018-03" db="EMBL/GenBank/DDBJ databases">
        <title>The ancient ancestry and fast evolution of plastids.</title>
        <authorList>
            <person name="Moore K.R."/>
            <person name="Magnabosco C."/>
            <person name="Momper L."/>
            <person name="Gold D.A."/>
            <person name="Bosak T."/>
            <person name="Fournier G.P."/>
        </authorList>
    </citation>
    <scope>NUCLEOTIDE SEQUENCE [LARGE SCALE GENOMIC DNA]</scope>
    <source>
        <strain evidence="2 3">CCALA 037</strain>
    </source>
</reference>
<dbReference type="EMBL" id="PVWO01000337">
    <property type="protein sequence ID" value="PSB52095.1"/>
    <property type="molecule type" value="Genomic_DNA"/>
</dbReference>
<sequence>MAISNINVAIQFSPSILKLSEFLLMLIEIIPEYEISDDTHKLINQLLVESFPDYPLDRSYYKLLPQFRYLVWADNNLVAQVGIEHRVITNNGHPVRIFGVIDLCVALSYRSQKIATKLLQQIAELGNMGKIDFLVLFADDSRLYVENGYHKVTNICRWMKVDEHQIIGIGEESMADCMMVKKLGEKKWQDGIVDLLGYLF</sequence>
<comment type="caution">
    <text evidence="2">The sequence shown here is derived from an EMBL/GenBank/DDBJ whole genome shotgun (WGS) entry which is preliminary data.</text>
</comment>
<accession>A0A2T1G4D9</accession>
<dbReference type="SUPFAM" id="SSF55729">
    <property type="entry name" value="Acyl-CoA N-acyltransferases (Nat)"/>
    <property type="match status" value="1"/>
</dbReference>
<evidence type="ECO:0000259" key="1">
    <source>
        <dbReference type="PROSITE" id="PS51186"/>
    </source>
</evidence>
<keyword evidence="3" id="KW-1185">Reference proteome</keyword>
<name>A0A2T1G4D9_9CYAN</name>
<dbReference type="OrthoDB" id="6683715at2"/>
<gene>
    <name evidence="2" type="ORF">C7B77_20870</name>
</gene>
<feature type="domain" description="N-acetyltransferase" evidence="1">
    <location>
        <begin position="25"/>
        <end position="184"/>
    </location>
</feature>
<keyword evidence="2" id="KW-0808">Transferase</keyword>
<dbReference type="Pfam" id="PF13527">
    <property type="entry name" value="Acetyltransf_9"/>
    <property type="match status" value="1"/>
</dbReference>
<dbReference type="AlphaFoldDB" id="A0A2T1G4D9"/>
<dbReference type="Proteomes" id="UP000238937">
    <property type="component" value="Unassembled WGS sequence"/>
</dbReference>
<dbReference type="InterPro" id="IPR016181">
    <property type="entry name" value="Acyl_CoA_acyltransferase"/>
</dbReference>
<dbReference type="PROSITE" id="PS51186">
    <property type="entry name" value="GNAT"/>
    <property type="match status" value="1"/>
</dbReference>
<evidence type="ECO:0000313" key="3">
    <source>
        <dbReference type="Proteomes" id="UP000238937"/>
    </source>
</evidence>
<protein>
    <submittedName>
        <fullName evidence="2">GNAT family N-acetyltransferase</fullName>
    </submittedName>
</protein>
<dbReference type="InterPro" id="IPR000182">
    <property type="entry name" value="GNAT_dom"/>
</dbReference>
<organism evidence="2 3">
    <name type="scientific">Chamaesiphon polymorphus CCALA 037</name>
    <dbReference type="NCBI Taxonomy" id="2107692"/>
    <lineage>
        <taxon>Bacteria</taxon>
        <taxon>Bacillati</taxon>
        <taxon>Cyanobacteriota</taxon>
        <taxon>Cyanophyceae</taxon>
        <taxon>Gomontiellales</taxon>
        <taxon>Chamaesiphonaceae</taxon>
        <taxon>Chamaesiphon</taxon>
    </lineage>
</organism>
<dbReference type="GO" id="GO:0016747">
    <property type="term" value="F:acyltransferase activity, transferring groups other than amino-acyl groups"/>
    <property type="evidence" value="ECO:0007669"/>
    <property type="project" value="InterPro"/>
</dbReference>